<dbReference type="OrthoDB" id="9806257at2"/>
<dbReference type="RefSeq" id="WP_119400129.1">
    <property type="nucleotide sequence ID" value="NZ_QWJJ01000015.1"/>
</dbReference>
<dbReference type="Gene3D" id="3.30.9.10">
    <property type="entry name" value="D-Amino Acid Oxidase, subunit A, domain 2"/>
    <property type="match status" value="1"/>
</dbReference>
<name>A0A399IWV2_9RHOB</name>
<dbReference type="SUPFAM" id="SSF54373">
    <property type="entry name" value="FAD-linked reductases, C-terminal domain"/>
    <property type="match status" value="1"/>
</dbReference>
<dbReference type="EMBL" id="QWJJ01000015">
    <property type="protein sequence ID" value="RII37668.1"/>
    <property type="molecule type" value="Genomic_DNA"/>
</dbReference>
<evidence type="ECO:0000313" key="6">
    <source>
        <dbReference type="EMBL" id="RII37668.1"/>
    </source>
</evidence>
<dbReference type="Gene3D" id="3.50.50.60">
    <property type="entry name" value="FAD/NAD(P)-binding domain"/>
    <property type="match status" value="1"/>
</dbReference>
<dbReference type="InterPro" id="IPR006076">
    <property type="entry name" value="FAD-dep_OxRdtase"/>
</dbReference>
<feature type="domain" description="FAD dependent oxidoreductase" evidence="5">
    <location>
        <begin position="3"/>
        <end position="360"/>
    </location>
</feature>
<evidence type="ECO:0000256" key="3">
    <source>
        <dbReference type="ARBA" id="ARBA00022827"/>
    </source>
</evidence>
<dbReference type="Pfam" id="PF01266">
    <property type="entry name" value="DAO"/>
    <property type="match status" value="1"/>
</dbReference>
<dbReference type="PANTHER" id="PTHR10961:SF10">
    <property type="entry name" value="FAD DEPENDENT OXIDOREDUCTASE DOMAIN-CONTAINING PROTEIN"/>
    <property type="match status" value="1"/>
</dbReference>
<evidence type="ECO:0000313" key="7">
    <source>
        <dbReference type="Proteomes" id="UP000265848"/>
    </source>
</evidence>
<comment type="caution">
    <text evidence="6">The sequence shown here is derived from an EMBL/GenBank/DDBJ whole genome shotgun (WGS) entry which is preliminary data.</text>
</comment>
<comment type="cofactor">
    <cofactor evidence="1">
        <name>FAD</name>
        <dbReference type="ChEBI" id="CHEBI:57692"/>
    </cofactor>
</comment>
<reference evidence="6 7" key="1">
    <citation type="submission" date="2018-08" db="EMBL/GenBank/DDBJ databases">
        <title>Pseudooceanicola sediminis CY03 in the family Rhodobacteracea.</title>
        <authorList>
            <person name="Zhang Y.-J."/>
        </authorList>
    </citation>
    <scope>NUCLEOTIDE SEQUENCE [LARGE SCALE GENOMIC DNA]</scope>
    <source>
        <strain evidence="6 7">CY03</strain>
    </source>
</reference>
<keyword evidence="2" id="KW-0285">Flavoprotein</keyword>
<sequence>MHIAVVGAGMIGAAAARHLTLEGHEVTLIGPDEPTDPATHTGPFASHYDAGRITRQLDPWIFWSRVSRASIARYREIEATSGVRFFTEAGSLMAGPEGTPQMQRLDSTRLRDSVPCEVLRDAELAARFPYFDFHPGTVGFLERSNAGHINPRELVRAQITAATAQGATLLRDVVQGIDDTGAGVTLRLSDGTLHADRALIATGGFTRALTGDALPFQAFARTAVLFEVSQAEAERLAQMPTLIVLLPNGEDPYLLPPIRYPDGKMYLKMGGDTVDVALETPADFTDWYRSGGSARVGAQIEGFLRDRMPSLDIASVSTMPCVTTFTPDNIPHYKALSDNVFTAFAGCGRGAKNSDELGRLGALLATGRALPDWANTPAVAAE</sequence>
<accession>A0A399IWV2</accession>
<dbReference type="GO" id="GO:0008115">
    <property type="term" value="F:sarcosine oxidase activity"/>
    <property type="evidence" value="ECO:0007669"/>
    <property type="project" value="TreeGrafter"/>
</dbReference>
<proteinExistence type="predicted"/>
<keyword evidence="4" id="KW-0560">Oxidoreductase</keyword>
<keyword evidence="3" id="KW-0274">FAD</keyword>
<organism evidence="6 7">
    <name type="scientific">Pseudooceanicola sediminis</name>
    <dbReference type="NCBI Taxonomy" id="2211117"/>
    <lineage>
        <taxon>Bacteria</taxon>
        <taxon>Pseudomonadati</taxon>
        <taxon>Pseudomonadota</taxon>
        <taxon>Alphaproteobacteria</taxon>
        <taxon>Rhodobacterales</taxon>
        <taxon>Paracoccaceae</taxon>
        <taxon>Pseudooceanicola</taxon>
    </lineage>
</organism>
<evidence type="ECO:0000256" key="2">
    <source>
        <dbReference type="ARBA" id="ARBA00022630"/>
    </source>
</evidence>
<dbReference type="PANTHER" id="PTHR10961">
    <property type="entry name" value="PEROXISOMAL SARCOSINE OXIDASE"/>
    <property type="match status" value="1"/>
</dbReference>
<protein>
    <submittedName>
        <fullName evidence="6">FAD-dependent oxidoreductase</fullName>
    </submittedName>
</protein>
<dbReference type="SUPFAM" id="SSF51905">
    <property type="entry name" value="FAD/NAD(P)-binding domain"/>
    <property type="match status" value="1"/>
</dbReference>
<dbReference type="InterPro" id="IPR045170">
    <property type="entry name" value="MTOX"/>
</dbReference>
<dbReference type="AlphaFoldDB" id="A0A399IWV2"/>
<evidence type="ECO:0000256" key="4">
    <source>
        <dbReference type="ARBA" id="ARBA00023002"/>
    </source>
</evidence>
<dbReference type="GO" id="GO:0050660">
    <property type="term" value="F:flavin adenine dinucleotide binding"/>
    <property type="evidence" value="ECO:0007669"/>
    <property type="project" value="InterPro"/>
</dbReference>
<gene>
    <name evidence="6" type="ORF">DL237_16175</name>
</gene>
<dbReference type="Proteomes" id="UP000265848">
    <property type="component" value="Unassembled WGS sequence"/>
</dbReference>
<evidence type="ECO:0000256" key="1">
    <source>
        <dbReference type="ARBA" id="ARBA00001974"/>
    </source>
</evidence>
<dbReference type="InterPro" id="IPR036188">
    <property type="entry name" value="FAD/NAD-bd_sf"/>
</dbReference>
<keyword evidence="7" id="KW-1185">Reference proteome</keyword>
<evidence type="ECO:0000259" key="5">
    <source>
        <dbReference type="Pfam" id="PF01266"/>
    </source>
</evidence>